<proteinExistence type="inferred from homology"/>
<feature type="domain" description="AB hydrolase-1" evidence="3">
    <location>
        <begin position="169"/>
        <end position="531"/>
    </location>
</feature>
<dbReference type="Proteomes" id="UP001182556">
    <property type="component" value="Unassembled WGS sequence"/>
</dbReference>
<feature type="compositionally biased region" description="Basic residues" evidence="2">
    <location>
        <begin position="1"/>
        <end position="11"/>
    </location>
</feature>
<name>A0AAD9FPH1_PAPLA</name>
<feature type="compositionally biased region" description="Low complexity" evidence="2">
    <location>
        <begin position="12"/>
        <end position="38"/>
    </location>
</feature>
<dbReference type="InterPro" id="IPR008220">
    <property type="entry name" value="HAT_MetX-like"/>
</dbReference>
<comment type="caution">
    <text evidence="4">The sequence shown here is derived from an EMBL/GenBank/DDBJ whole genome shotgun (WGS) entry which is preliminary data.</text>
</comment>
<dbReference type="GO" id="GO:0005739">
    <property type="term" value="C:mitochondrion"/>
    <property type="evidence" value="ECO:0007669"/>
    <property type="project" value="TreeGrafter"/>
</dbReference>
<evidence type="ECO:0000313" key="4">
    <source>
        <dbReference type="EMBL" id="KAK1923606.1"/>
    </source>
</evidence>
<comment type="similarity">
    <text evidence="1">Belongs to the AB hydrolase superfamily. MetX family.</text>
</comment>
<dbReference type="InterPro" id="IPR029058">
    <property type="entry name" value="AB_hydrolase_fold"/>
</dbReference>
<evidence type="ECO:0000256" key="2">
    <source>
        <dbReference type="SAM" id="MobiDB-lite"/>
    </source>
</evidence>
<gene>
    <name evidence="4" type="ORF">DB88DRAFT_464710</name>
</gene>
<dbReference type="Gene3D" id="3.40.50.1820">
    <property type="entry name" value="alpha/beta hydrolase"/>
    <property type="match status" value="1"/>
</dbReference>
<feature type="compositionally biased region" description="Low complexity" evidence="2">
    <location>
        <begin position="458"/>
        <end position="480"/>
    </location>
</feature>
<evidence type="ECO:0000256" key="1">
    <source>
        <dbReference type="ARBA" id="ARBA00006886"/>
    </source>
</evidence>
<dbReference type="HAMAP" id="MF_00296">
    <property type="entry name" value="MetX_acyltransf"/>
    <property type="match status" value="1"/>
</dbReference>
<evidence type="ECO:0000313" key="5">
    <source>
        <dbReference type="Proteomes" id="UP001182556"/>
    </source>
</evidence>
<feature type="region of interest" description="Disordered" evidence="2">
    <location>
        <begin position="452"/>
        <end position="492"/>
    </location>
</feature>
<dbReference type="PANTHER" id="PTHR32268">
    <property type="entry name" value="HOMOSERINE O-ACETYLTRANSFERASE"/>
    <property type="match status" value="1"/>
</dbReference>
<reference evidence="4" key="1">
    <citation type="submission" date="2023-02" db="EMBL/GenBank/DDBJ databases">
        <title>Identification and recombinant expression of a fungal hydrolase from Papiliotrema laurentii that hydrolyzes apple cutin and clears colloidal polyester polyurethane.</title>
        <authorList>
            <consortium name="DOE Joint Genome Institute"/>
            <person name="Roman V.A."/>
            <person name="Bojanowski C."/>
            <person name="Crable B.R."/>
            <person name="Wagner D.N."/>
            <person name="Hung C.S."/>
            <person name="Nadeau L.J."/>
            <person name="Schratz L."/>
            <person name="Haridas S."/>
            <person name="Pangilinan J."/>
            <person name="Lipzen A."/>
            <person name="Na H."/>
            <person name="Yan M."/>
            <person name="Ng V."/>
            <person name="Grigoriev I.V."/>
            <person name="Spatafora J.W."/>
            <person name="Barlow D."/>
            <person name="Biffinger J."/>
            <person name="Kelley-Loughnane N."/>
            <person name="Varaljay V.A."/>
            <person name="Crookes-Goodson W.J."/>
        </authorList>
    </citation>
    <scope>NUCLEOTIDE SEQUENCE</scope>
    <source>
        <strain evidence="4">5307AH</strain>
    </source>
</reference>
<sequence>MSPRTAIKRAIHIPTTSSSSSSSIPRPHRTPTTTSPLTHPKPHLASYHFNQKPISFDEYVPHPTPSSPQLPSRRQPAFNPGGFGLQFAPTPLAADGVSKGKEKALGEIAADEGKKEGKEEAEACYVPPPATLHWHSSSPLPLLYSPSPLPPFSVAYETWGRLNESRSNAILLHTGLSASSHVASSGNGVSSATSSKAGWWEDFVGPGKSIDTDKFFVICTNVLGGCFGSTGPSSPYPLGEGNVRWATRFPLLSIHDMTRAQLGLLDHLGIDQLYASIGSSMGGMQSLSLAYLAPERVKRVASISATGRSGLGGVGMRYAQRSVLMADPNWNRGFYYDGIPPHNGMKLARQIATITYRSGPEWEERFGRRMLSEKNVDENGDPGIPHLSPDFLIETYLDHQGERFCLTYDANSMIYLSKAMDLFDMTAPALTALANRWKHAYPDSSEIPPFPFPNDPVSISASHTTPPSSSSSTPAAASPSKPKRFIPTSKSPHLPELAQGLQRLRDIPTLVLGVQSDVLFPVEQQRELADALKLAGNEQVTYYELGGVWGHDTFLLDLQGVGGAIRGFLH</sequence>
<dbReference type="AlphaFoldDB" id="A0AAD9FPH1"/>
<dbReference type="GO" id="GO:0009092">
    <property type="term" value="P:homoserine metabolic process"/>
    <property type="evidence" value="ECO:0007669"/>
    <property type="project" value="TreeGrafter"/>
</dbReference>
<dbReference type="EMBL" id="JAODAN010000006">
    <property type="protein sequence ID" value="KAK1923606.1"/>
    <property type="molecule type" value="Genomic_DNA"/>
</dbReference>
<dbReference type="GO" id="GO:0009001">
    <property type="term" value="F:serine O-acetyltransferase activity"/>
    <property type="evidence" value="ECO:0007669"/>
    <property type="project" value="TreeGrafter"/>
</dbReference>
<dbReference type="GO" id="GO:0004414">
    <property type="term" value="F:homoserine O-acetyltransferase activity"/>
    <property type="evidence" value="ECO:0007669"/>
    <property type="project" value="TreeGrafter"/>
</dbReference>
<dbReference type="InterPro" id="IPR000073">
    <property type="entry name" value="AB_hydrolase_1"/>
</dbReference>
<dbReference type="GO" id="GO:0009086">
    <property type="term" value="P:methionine biosynthetic process"/>
    <property type="evidence" value="ECO:0007669"/>
    <property type="project" value="TreeGrafter"/>
</dbReference>
<dbReference type="Pfam" id="PF00561">
    <property type="entry name" value="Abhydrolase_1"/>
    <property type="match status" value="1"/>
</dbReference>
<dbReference type="GO" id="GO:0006535">
    <property type="term" value="P:cysteine biosynthetic process from serine"/>
    <property type="evidence" value="ECO:0007669"/>
    <property type="project" value="TreeGrafter"/>
</dbReference>
<dbReference type="NCBIfam" id="TIGR01392">
    <property type="entry name" value="homoserO_Ac_trn"/>
    <property type="match status" value="1"/>
</dbReference>
<keyword evidence="5" id="KW-1185">Reference proteome</keyword>
<dbReference type="PANTHER" id="PTHR32268:SF16">
    <property type="entry name" value="SERINE O-SUCCINYLTRANSFERASE"/>
    <property type="match status" value="1"/>
</dbReference>
<dbReference type="SUPFAM" id="SSF53474">
    <property type="entry name" value="alpha/beta-Hydrolases"/>
    <property type="match status" value="1"/>
</dbReference>
<accession>A0AAD9FPH1</accession>
<protein>
    <submittedName>
        <fullName evidence="4">Homoserine o-acetyltransferase</fullName>
    </submittedName>
</protein>
<organism evidence="4 5">
    <name type="scientific">Papiliotrema laurentii</name>
    <name type="common">Cryptococcus laurentii</name>
    <dbReference type="NCBI Taxonomy" id="5418"/>
    <lineage>
        <taxon>Eukaryota</taxon>
        <taxon>Fungi</taxon>
        <taxon>Dikarya</taxon>
        <taxon>Basidiomycota</taxon>
        <taxon>Agaricomycotina</taxon>
        <taxon>Tremellomycetes</taxon>
        <taxon>Tremellales</taxon>
        <taxon>Rhynchogastremaceae</taxon>
        <taxon>Papiliotrema</taxon>
    </lineage>
</organism>
<feature type="region of interest" description="Disordered" evidence="2">
    <location>
        <begin position="1"/>
        <end position="82"/>
    </location>
</feature>
<evidence type="ECO:0000259" key="3">
    <source>
        <dbReference type="Pfam" id="PF00561"/>
    </source>
</evidence>
<dbReference type="NCBIfam" id="NF001209">
    <property type="entry name" value="PRK00175.1"/>
    <property type="match status" value="1"/>
</dbReference>